<dbReference type="AlphaFoldDB" id="A0A9D4FBM0"/>
<accession>A0A9D4FBM0</accession>
<sequence length="57" mass="6102">MPYLWIPGPEKARILSSSPDSLGAPPGLDTPTVLSGTSHADAWSLVHTPTPKTYEEQ</sequence>
<dbReference type="EMBL" id="JAIWYP010000007">
    <property type="protein sequence ID" value="KAH3792857.1"/>
    <property type="molecule type" value="Genomic_DNA"/>
</dbReference>
<feature type="region of interest" description="Disordered" evidence="1">
    <location>
        <begin position="14"/>
        <end position="36"/>
    </location>
</feature>
<evidence type="ECO:0000256" key="1">
    <source>
        <dbReference type="SAM" id="MobiDB-lite"/>
    </source>
</evidence>
<protein>
    <submittedName>
        <fullName evidence="2">Uncharacterized protein</fullName>
    </submittedName>
</protein>
<comment type="caution">
    <text evidence="2">The sequence shown here is derived from an EMBL/GenBank/DDBJ whole genome shotgun (WGS) entry which is preliminary data.</text>
</comment>
<keyword evidence="3" id="KW-1185">Reference proteome</keyword>
<evidence type="ECO:0000313" key="3">
    <source>
        <dbReference type="Proteomes" id="UP000828390"/>
    </source>
</evidence>
<name>A0A9D4FBM0_DREPO</name>
<organism evidence="2 3">
    <name type="scientific">Dreissena polymorpha</name>
    <name type="common">Zebra mussel</name>
    <name type="synonym">Mytilus polymorpha</name>
    <dbReference type="NCBI Taxonomy" id="45954"/>
    <lineage>
        <taxon>Eukaryota</taxon>
        <taxon>Metazoa</taxon>
        <taxon>Spiralia</taxon>
        <taxon>Lophotrochozoa</taxon>
        <taxon>Mollusca</taxon>
        <taxon>Bivalvia</taxon>
        <taxon>Autobranchia</taxon>
        <taxon>Heteroconchia</taxon>
        <taxon>Euheterodonta</taxon>
        <taxon>Imparidentia</taxon>
        <taxon>Neoheterodontei</taxon>
        <taxon>Myida</taxon>
        <taxon>Dreissenoidea</taxon>
        <taxon>Dreissenidae</taxon>
        <taxon>Dreissena</taxon>
    </lineage>
</organism>
<evidence type="ECO:0000313" key="2">
    <source>
        <dbReference type="EMBL" id="KAH3792857.1"/>
    </source>
</evidence>
<reference evidence="2" key="1">
    <citation type="journal article" date="2019" name="bioRxiv">
        <title>The Genome of the Zebra Mussel, Dreissena polymorpha: A Resource for Invasive Species Research.</title>
        <authorList>
            <person name="McCartney M.A."/>
            <person name="Auch B."/>
            <person name="Kono T."/>
            <person name="Mallez S."/>
            <person name="Zhang Y."/>
            <person name="Obille A."/>
            <person name="Becker A."/>
            <person name="Abrahante J.E."/>
            <person name="Garbe J."/>
            <person name="Badalamenti J.P."/>
            <person name="Herman A."/>
            <person name="Mangelson H."/>
            <person name="Liachko I."/>
            <person name="Sullivan S."/>
            <person name="Sone E.D."/>
            <person name="Koren S."/>
            <person name="Silverstein K.A.T."/>
            <person name="Beckman K.B."/>
            <person name="Gohl D.M."/>
        </authorList>
    </citation>
    <scope>NUCLEOTIDE SEQUENCE</scope>
    <source>
        <strain evidence="2">Duluth1</strain>
        <tissue evidence="2">Whole animal</tissue>
    </source>
</reference>
<gene>
    <name evidence="2" type="ORF">DPMN_146356</name>
</gene>
<proteinExistence type="predicted"/>
<reference evidence="2" key="2">
    <citation type="submission" date="2020-11" db="EMBL/GenBank/DDBJ databases">
        <authorList>
            <person name="McCartney M.A."/>
            <person name="Auch B."/>
            <person name="Kono T."/>
            <person name="Mallez S."/>
            <person name="Becker A."/>
            <person name="Gohl D.M."/>
            <person name="Silverstein K.A.T."/>
            <person name="Koren S."/>
            <person name="Bechman K.B."/>
            <person name="Herman A."/>
            <person name="Abrahante J.E."/>
            <person name="Garbe J."/>
        </authorList>
    </citation>
    <scope>NUCLEOTIDE SEQUENCE</scope>
    <source>
        <strain evidence="2">Duluth1</strain>
        <tissue evidence="2">Whole animal</tissue>
    </source>
</reference>
<dbReference type="Proteomes" id="UP000828390">
    <property type="component" value="Unassembled WGS sequence"/>
</dbReference>